<name>A0A8J3GST2_9MICO</name>
<gene>
    <name evidence="3" type="ORF">GCM10011600_25770</name>
</gene>
<organism evidence="3 4">
    <name type="scientific">Pseudolysinimonas yzui</name>
    <dbReference type="NCBI Taxonomy" id="2708254"/>
    <lineage>
        <taxon>Bacteria</taxon>
        <taxon>Bacillati</taxon>
        <taxon>Actinomycetota</taxon>
        <taxon>Actinomycetes</taxon>
        <taxon>Micrococcales</taxon>
        <taxon>Microbacteriaceae</taxon>
        <taxon>Pseudolysinimonas</taxon>
    </lineage>
</organism>
<dbReference type="PANTHER" id="PTHR39428">
    <property type="entry name" value="F420H(2)-DEPENDENT QUINONE REDUCTASE RV1261C"/>
    <property type="match status" value="1"/>
</dbReference>
<accession>A0A8J3GST2</accession>
<dbReference type="GO" id="GO:0005886">
    <property type="term" value="C:plasma membrane"/>
    <property type="evidence" value="ECO:0007669"/>
    <property type="project" value="TreeGrafter"/>
</dbReference>
<dbReference type="Pfam" id="PF04075">
    <property type="entry name" value="F420H2_quin_red"/>
    <property type="match status" value="1"/>
</dbReference>
<comment type="caution">
    <text evidence="3">The sequence shown here is derived from an EMBL/GenBank/DDBJ whole genome shotgun (WGS) entry which is preliminary data.</text>
</comment>
<evidence type="ECO:0000256" key="2">
    <source>
        <dbReference type="ARBA" id="ARBA00049106"/>
    </source>
</evidence>
<dbReference type="NCBIfam" id="TIGR00026">
    <property type="entry name" value="hi_GC_TIGR00026"/>
    <property type="match status" value="1"/>
</dbReference>
<dbReference type="GO" id="GO:0070967">
    <property type="term" value="F:coenzyme F420 binding"/>
    <property type="evidence" value="ECO:0007669"/>
    <property type="project" value="TreeGrafter"/>
</dbReference>
<dbReference type="InterPro" id="IPR012349">
    <property type="entry name" value="Split_barrel_FMN-bd"/>
</dbReference>
<evidence type="ECO:0000313" key="4">
    <source>
        <dbReference type="Proteomes" id="UP000617531"/>
    </source>
</evidence>
<dbReference type="PANTHER" id="PTHR39428:SF1">
    <property type="entry name" value="F420H(2)-DEPENDENT QUINONE REDUCTASE RV1261C"/>
    <property type="match status" value="1"/>
</dbReference>
<protein>
    <recommendedName>
        <fullName evidence="5">Nitroreductase family deazaflavin-dependent oxidoreductase</fullName>
    </recommendedName>
</protein>
<reference evidence="3" key="2">
    <citation type="submission" date="2020-09" db="EMBL/GenBank/DDBJ databases">
        <authorList>
            <person name="Sun Q."/>
            <person name="Zhou Y."/>
        </authorList>
    </citation>
    <scope>NUCLEOTIDE SEQUENCE</scope>
    <source>
        <strain evidence="3">CGMCC 1.16548</strain>
    </source>
</reference>
<evidence type="ECO:0000256" key="1">
    <source>
        <dbReference type="ARBA" id="ARBA00008710"/>
    </source>
</evidence>
<dbReference type="GO" id="GO:0016491">
    <property type="term" value="F:oxidoreductase activity"/>
    <property type="evidence" value="ECO:0007669"/>
    <property type="project" value="InterPro"/>
</dbReference>
<dbReference type="Proteomes" id="UP000617531">
    <property type="component" value="Unassembled WGS sequence"/>
</dbReference>
<evidence type="ECO:0000313" key="3">
    <source>
        <dbReference type="EMBL" id="GHF23494.1"/>
    </source>
</evidence>
<dbReference type="InterPro" id="IPR004378">
    <property type="entry name" value="F420H2_quin_Rdtase"/>
</dbReference>
<dbReference type="EMBL" id="BNAI01000007">
    <property type="protein sequence ID" value="GHF23494.1"/>
    <property type="molecule type" value="Genomic_DNA"/>
</dbReference>
<dbReference type="AlphaFoldDB" id="A0A8J3GST2"/>
<proteinExistence type="inferred from homology"/>
<comment type="similarity">
    <text evidence="1">Belongs to the F420H(2)-dependent quinone reductase family.</text>
</comment>
<keyword evidence="4" id="KW-1185">Reference proteome</keyword>
<sequence>MSNIIDTRVMPTSPTNPAARIPPRWVVRAAWVIHRAIYRVTGGRRGLTRPRPGHYGMLRLRTVGRRSGVERAVILGYYLDGDAIVTIAMNGWAEAHPGWLYNLRANPQAVVDLVDGPRNVIAREAQGEERQRLWDGFSAYEPGASLDDYSALRSTLTPVVVLEGATPVG</sequence>
<comment type="catalytic activity">
    <reaction evidence="2">
        <text>oxidized coenzyme F420-(gamma-L-Glu)(n) + a quinol + H(+) = reduced coenzyme F420-(gamma-L-Glu)(n) + a quinone</text>
        <dbReference type="Rhea" id="RHEA:39663"/>
        <dbReference type="Rhea" id="RHEA-COMP:12939"/>
        <dbReference type="Rhea" id="RHEA-COMP:14378"/>
        <dbReference type="ChEBI" id="CHEBI:15378"/>
        <dbReference type="ChEBI" id="CHEBI:24646"/>
        <dbReference type="ChEBI" id="CHEBI:132124"/>
        <dbReference type="ChEBI" id="CHEBI:133980"/>
        <dbReference type="ChEBI" id="CHEBI:139511"/>
    </reaction>
</comment>
<dbReference type="Gene3D" id="2.30.110.10">
    <property type="entry name" value="Electron Transport, Fmn-binding Protein, Chain A"/>
    <property type="match status" value="1"/>
</dbReference>
<evidence type="ECO:0008006" key="5">
    <source>
        <dbReference type="Google" id="ProtNLM"/>
    </source>
</evidence>
<reference evidence="3" key="1">
    <citation type="journal article" date="2014" name="Int. J. Syst. Evol. Microbiol.">
        <title>Complete genome sequence of Corynebacterium casei LMG S-19264T (=DSM 44701T), isolated from a smear-ripened cheese.</title>
        <authorList>
            <consortium name="US DOE Joint Genome Institute (JGI-PGF)"/>
            <person name="Walter F."/>
            <person name="Albersmeier A."/>
            <person name="Kalinowski J."/>
            <person name="Ruckert C."/>
        </authorList>
    </citation>
    <scope>NUCLEOTIDE SEQUENCE</scope>
    <source>
        <strain evidence="3">CGMCC 1.16548</strain>
    </source>
</reference>